<dbReference type="Pfam" id="PF11605">
    <property type="entry name" value="Vps36_ESCRT-II"/>
    <property type="match status" value="1"/>
</dbReference>
<dbReference type="Gene3D" id="1.10.10.10">
    <property type="entry name" value="Winged helix-like DNA-binding domain superfamily/Winged helix DNA-binding domain"/>
    <property type="match status" value="1"/>
</dbReference>
<dbReference type="KEGG" id="lpan:LPMP_190710"/>
<proteinExistence type="inferred from homology"/>
<gene>
    <name evidence="7" type="ORF">LPMP_190710</name>
</gene>
<dbReference type="RefSeq" id="XP_010698067.1">
    <property type="nucleotide sequence ID" value="XM_010699765.1"/>
</dbReference>
<evidence type="ECO:0000256" key="1">
    <source>
        <dbReference type="ARBA" id="ARBA00009697"/>
    </source>
</evidence>
<dbReference type="VEuPathDB" id="TriTrypDB:LPAL13_000052200"/>
<dbReference type="SUPFAM" id="SSF50729">
    <property type="entry name" value="PH domain-like"/>
    <property type="match status" value="1"/>
</dbReference>
<name>A0A088RQ87_LEIPA</name>
<dbReference type="InterPro" id="IPR036388">
    <property type="entry name" value="WH-like_DNA-bd_sf"/>
</dbReference>
<feature type="region of interest" description="Disordered" evidence="5">
    <location>
        <begin position="130"/>
        <end position="179"/>
    </location>
</feature>
<dbReference type="InterPro" id="IPR040608">
    <property type="entry name" value="Snf8/Vps36"/>
</dbReference>
<comment type="subcellular location">
    <subcellularLocation>
        <location evidence="4">Cytoplasm</location>
    </subcellularLocation>
    <subcellularLocation>
        <location evidence="4">Endosome</location>
    </subcellularLocation>
</comment>
<dbReference type="GO" id="GO:0043328">
    <property type="term" value="P:protein transport to vacuole involved in ubiquitin-dependent protein catabolic process via the multivesicular body sorting pathway"/>
    <property type="evidence" value="ECO:0007669"/>
    <property type="project" value="UniProtKB-UniRule"/>
</dbReference>
<dbReference type="InterPro" id="IPR037855">
    <property type="entry name" value="Vps36"/>
</dbReference>
<dbReference type="Proteomes" id="UP000063063">
    <property type="component" value="Chromosome 19"/>
</dbReference>
<dbReference type="InterPro" id="IPR036390">
    <property type="entry name" value="WH_DNA-bd_sf"/>
</dbReference>
<dbReference type="VEuPathDB" id="TriTrypDB:LPMP_190710"/>
<dbReference type="PANTHER" id="PTHR13128:SF12">
    <property type="entry name" value="VACUOLAR PROTEIN-SORTING-ASSOCIATED PROTEIN 36"/>
    <property type="match status" value="1"/>
</dbReference>
<evidence type="ECO:0000256" key="5">
    <source>
        <dbReference type="SAM" id="MobiDB-lite"/>
    </source>
</evidence>
<accession>A0A088RQ87</accession>
<dbReference type="FunFam" id="1.10.10.10:FF:000982">
    <property type="entry name" value="EAP30/Vps36 family, putative"/>
    <property type="match status" value="1"/>
</dbReference>
<dbReference type="EMBL" id="CP009388">
    <property type="protein sequence ID" value="AIN97414.1"/>
    <property type="molecule type" value="Genomic_DNA"/>
</dbReference>
<keyword evidence="2 4" id="KW-0813">Transport</keyword>
<evidence type="ECO:0000313" key="8">
    <source>
        <dbReference type="Proteomes" id="UP000063063"/>
    </source>
</evidence>
<organism evidence="7 8">
    <name type="scientific">Leishmania panamensis</name>
    <dbReference type="NCBI Taxonomy" id="5679"/>
    <lineage>
        <taxon>Eukaryota</taxon>
        <taxon>Discoba</taxon>
        <taxon>Euglenozoa</taxon>
        <taxon>Kinetoplastea</taxon>
        <taxon>Metakinetoplastina</taxon>
        <taxon>Trypanosomatida</taxon>
        <taxon>Trypanosomatidae</taxon>
        <taxon>Leishmaniinae</taxon>
        <taxon>Leishmania</taxon>
        <taxon>Leishmania guyanensis species complex</taxon>
    </lineage>
</organism>
<protein>
    <recommendedName>
        <fullName evidence="4">Vacuolar protein-sorting-associated protein 36</fullName>
    </recommendedName>
    <alternativeName>
        <fullName evidence="4">ESCRT-II complex subunit VPS36</fullName>
    </alternativeName>
</protein>
<dbReference type="InterPro" id="IPR021648">
    <property type="entry name" value="GLUE_dom"/>
</dbReference>
<dbReference type="GO" id="GO:0000814">
    <property type="term" value="C:ESCRT II complex"/>
    <property type="evidence" value="ECO:0007669"/>
    <property type="project" value="UniProtKB-UniRule"/>
</dbReference>
<comment type="function">
    <text evidence="4">Component of the ESCRT-II complex (endosomal sorting complex required for transport II), which is required for multivesicular body (MVB) formation and sorting of endosomal cargo proteins into MVBs.</text>
</comment>
<dbReference type="PANTHER" id="PTHR13128">
    <property type="entry name" value="VACUOLAR PROTEIN-SORTING-ASSOCIATED PROTEIN 36"/>
    <property type="match status" value="1"/>
</dbReference>
<comment type="subunit">
    <text evidence="4">Component of the endosomal sorting complex required for transport II (ESCRT-II).</text>
</comment>
<comment type="similarity">
    <text evidence="1 4">Belongs to the VPS36 family.</text>
</comment>
<dbReference type="GeneID" id="22574125"/>
<dbReference type="AlphaFoldDB" id="A0A088RQ87"/>
<keyword evidence="4" id="KW-0967">Endosome</keyword>
<keyword evidence="8" id="KW-1185">Reference proteome</keyword>
<evidence type="ECO:0000256" key="2">
    <source>
        <dbReference type="ARBA" id="ARBA00022448"/>
    </source>
</evidence>
<dbReference type="Gene3D" id="2.30.29.30">
    <property type="entry name" value="Pleckstrin-homology domain (PH domain)/Phosphotyrosine-binding domain (PTB)"/>
    <property type="match status" value="1"/>
</dbReference>
<dbReference type="OrthoDB" id="271448at2759"/>
<dbReference type="GO" id="GO:0043130">
    <property type="term" value="F:ubiquitin binding"/>
    <property type="evidence" value="ECO:0007669"/>
    <property type="project" value="UniProtKB-UniRule"/>
</dbReference>
<dbReference type="eggNOG" id="KOG2760">
    <property type="taxonomic scope" value="Eukaryota"/>
</dbReference>
<dbReference type="GO" id="GO:0031902">
    <property type="term" value="C:late endosome membrane"/>
    <property type="evidence" value="ECO:0007669"/>
    <property type="project" value="UniProtKB-UniRule"/>
</dbReference>
<sequence>MDYWKLNTDGTGLEVDEVCILSQHGVTLYNGDEKTHRRNGKLALTTHQLRYSDEADVSTVLQLPLELVRRSGRAPSLSSGFGLFSSAKIVVPLPQNAYVKLSFRAGGVEKFYTAFVDALEKKAWLQAAATHSQAQPPQGAVVGKSLSTPASAVSGGGSSSGASPGTTTAVPSTSPPLPVPRGVGIAGVQQASAQSAAMNETLKDIDDIMNKASTLVSNIRRLRERNEAAAVAGSNPGSETAVERTKIESIESTLGLGTMVTRYGTNCSDSRFHKDLAVELHAWMTHESNSRLFNDMPVVPLIELFALYNKARGGDLVSPLDVLNACKYMTTKVSGSCYDLVTLLSGRKALVNRNDSLLLAKLTTLLGPQLVNPSGSPVQDAWKKTSLPSQQCGEGASSLVRIATTSDFPKASRELKFVSDVSLAEKMQVATEVAADILALLLLKGFLCCVDTGFDCYVYTWNIFVF</sequence>
<dbReference type="Pfam" id="PF04157">
    <property type="entry name" value="EAP30"/>
    <property type="match status" value="1"/>
</dbReference>
<reference evidence="7 8" key="1">
    <citation type="journal article" date="2015" name="Sci. Rep.">
        <title>The genome of Leishmania panamensis: insights into genomics of the L. (Viannia) subgenus.</title>
        <authorList>
            <person name="Llanes A."/>
            <person name="Restrepo C.M."/>
            <person name="Vecchio G.D."/>
            <person name="Anguizola F.J."/>
            <person name="Lleonart R."/>
        </authorList>
    </citation>
    <scope>NUCLEOTIDE SEQUENCE [LARGE SCALE GENOMIC DNA]</scope>
    <source>
        <strain evidence="7 8">MHOM/PA/94/PSC-1</strain>
    </source>
</reference>
<dbReference type="PROSITE" id="PS51495">
    <property type="entry name" value="GLUE"/>
    <property type="match status" value="1"/>
</dbReference>
<feature type="domain" description="GLUE N-terminal" evidence="6">
    <location>
        <begin position="3"/>
        <end position="131"/>
    </location>
</feature>
<evidence type="ECO:0000313" key="7">
    <source>
        <dbReference type="EMBL" id="AIN97414.1"/>
    </source>
</evidence>
<evidence type="ECO:0000256" key="4">
    <source>
        <dbReference type="RuleBase" id="RU367095"/>
    </source>
</evidence>
<dbReference type="GO" id="GO:0032266">
    <property type="term" value="F:phosphatidylinositol-3-phosphate binding"/>
    <property type="evidence" value="ECO:0007669"/>
    <property type="project" value="UniProtKB-UniRule"/>
</dbReference>
<evidence type="ECO:0000256" key="3">
    <source>
        <dbReference type="ARBA" id="ARBA00022927"/>
    </source>
</evidence>
<evidence type="ECO:0000259" key="6">
    <source>
        <dbReference type="PROSITE" id="PS51495"/>
    </source>
</evidence>
<dbReference type="SUPFAM" id="SSF46785">
    <property type="entry name" value="Winged helix' DNA-binding domain"/>
    <property type="match status" value="1"/>
</dbReference>
<feature type="compositionally biased region" description="Low complexity" evidence="5">
    <location>
        <begin position="160"/>
        <end position="170"/>
    </location>
</feature>
<dbReference type="Gene3D" id="6.10.140.260">
    <property type="match status" value="1"/>
</dbReference>
<dbReference type="InterPro" id="IPR011993">
    <property type="entry name" value="PH-like_dom_sf"/>
</dbReference>
<keyword evidence="4" id="KW-0963">Cytoplasm</keyword>
<keyword evidence="3 4" id="KW-0653">Protein transport</keyword>